<dbReference type="InterPro" id="IPR011032">
    <property type="entry name" value="GroES-like_sf"/>
</dbReference>
<feature type="domain" description="Enoyl reductase (ER)" evidence="3">
    <location>
        <begin position="11"/>
        <end position="326"/>
    </location>
</feature>
<dbReference type="Gene3D" id="3.40.50.720">
    <property type="entry name" value="NAD(P)-binding Rossmann-like Domain"/>
    <property type="match status" value="1"/>
</dbReference>
<dbReference type="SMART" id="SM00829">
    <property type="entry name" value="PKS_ER"/>
    <property type="match status" value="1"/>
</dbReference>
<dbReference type="Proteomes" id="UP001596174">
    <property type="component" value="Unassembled WGS sequence"/>
</dbReference>
<dbReference type="Pfam" id="PF00107">
    <property type="entry name" value="ADH_zinc_N"/>
    <property type="match status" value="1"/>
</dbReference>
<sequence>MPRVVVFEEFGGPEVLHVVEEPVVEPAAGEVRVRMEAFAVNPLDLMMRSGTAPAPVPLPHACLGVEGTGVIDALGPDTTGFEIGDPVILAAVPDAGVRGSYAEYTTLPVGRVVARPAGLGVPEAAAVWVAYSTAYGALIEKARMRPGDHVLITAASGGVGRAAMQIANQIGAVPLALTRQAGKRDELLAAGAAAVIATEDEDIAESVARHTGGIGADIVLDLVRGPGQQDLLKAARPGGTLVVAGFLDPRPTPFPVGPPLTIFTYQSFEHTLDPVVVKRMAAFLAAGVRLGALRPAVYDKEFSLDEVVEAHRHLEKGLNSGRKIVVLAS</sequence>
<dbReference type="EMBL" id="JBHSQJ010000039">
    <property type="protein sequence ID" value="MFC5907689.1"/>
    <property type="molecule type" value="Genomic_DNA"/>
</dbReference>
<protein>
    <submittedName>
        <fullName evidence="4">Zinc-dependent alcohol dehydrogenase family protein</fullName>
    </submittedName>
</protein>
<dbReference type="PANTHER" id="PTHR48106:SF18">
    <property type="entry name" value="QUINONE OXIDOREDUCTASE PIG3"/>
    <property type="match status" value="1"/>
</dbReference>
<dbReference type="InterPro" id="IPR036291">
    <property type="entry name" value="NAD(P)-bd_dom_sf"/>
</dbReference>
<reference evidence="5" key="1">
    <citation type="journal article" date="2019" name="Int. J. Syst. Evol. Microbiol.">
        <title>The Global Catalogue of Microorganisms (GCM) 10K type strain sequencing project: providing services to taxonomists for standard genome sequencing and annotation.</title>
        <authorList>
            <consortium name="The Broad Institute Genomics Platform"/>
            <consortium name="The Broad Institute Genome Sequencing Center for Infectious Disease"/>
            <person name="Wu L."/>
            <person name="Ma J."/>
        </authorList>
    </citation>
    <scope>NUCLEOTIDE SEQUENCE [LARGE SCALE GENOMIC DNA]</scope>
    <source>
        <strain evidence="5">JCM 4816</strain>
    </source>
</reference>
<dbReference type="InterPro" id="IPR013154">
    <property type="entry name" value="ADH-like_N"/>
</dbReference>
<dbReference type="SUPFAM" id="SSF50129">
    <property type="entry name" value="GroES-like"/>
    <property type="match status" value="1"/>
</dbReference>
<dbReference type="PANTHER" id="PTHR48106">
    <property type="entry name" value="QUINONE OXIDOREDUCTASE PIG3-RELATED"/>
    <property type="match status" value="1"/>
</dbReference>
<evidence type="ECO:0000256" key="1">
    <source>
        <dbReference type="ARBA" id="ARBA00022857"/>
    </source>
</evidence>
<dbReference type="InterPro" id="IPR020843">
    <property type="entry name" value="ER"/>
</dbReference>
<dbReference type="CDD" id="cd08268">
    <property type="entry name" value="MDR2"/>
    <property type="match status" value="1"/>
</dbReference>
<keyword evidence="2" id="KW-0560">Oxidoreductase</keyword>
<dbReference type="Gene3D" id="3.90.180.10">
    <property type="entry name" value="Medium-chain alcohol dehydrogenases, catalytic domain"/>
    <property type="match status" value="1"/>
</dbReference>
<proteinExistence type="predicted"/>
<evidence type="ECO:0000259" key="3">
    <source>
        <dbReference type="SMART" id="SM00829"/>
    </source>
</evidence>
<name>A0ABW1FZK3_9ACTN</name>
<evidence type="ECO:0000256" key="2">
    <source>
        <dbReference type="ARBA" id="ARBA00023002"/>
    </source>
</evidence>
<dbReference type="SUPFAM" id="SSF51735">
    <property type="entry name" value="NAD(P)-binding Rossmann-fold domains"/>
    <property type="match status" value="1"/>
</dbReference>
<organism evidence="4 5">
    <name type="scientific">Streptacidiphilus monticola</name>
    <dbReference type="NCBI Taxonomy" id="2161674"/>
    <lineage>
        <taxon>Bacteria</taxon>
        <taxon>Bacillati</taxon>
        <taxon>Actinomycetota</taxon>
        <taxon>Actinomycetes</taxon>
        <taxon>Kitasatosporales</taxon>
        <taxon>Streptomycetaceae</taxon>
        <taxon>Streptacidiphilus</taxon>
    </lineage>
</organism>
<accession>A0ABW1FZK3</accession>
<keyword evidence="1" id="KW-0521">NADP</keyword>
<evidence type="ECO:0000313" key="5">
    <source>
        <dbReference type="Proteomes" id="UP001596174"/>
    </source>
</evidence>
<gene>
    <name evidence="4" type="ORF">ACFP3V_10695</name>
</gene>
<evidence type="ECO:0000313" key="4">
    <source>
        <dbReference type="EMBL" id="MFC5907689.1"/>
    </source>
</evidence>
<comment type="caution">
    <text evidence="4">The sequence shown here is derived from an EMBL/GenBank/DDBJ whole genome shotgun (WGS) entry which is preliminary data.</text>
</comment>
<dbReference type="RefSeq" id="WP_380582368.1">
    <property type="nucleotide sequence ID" value="NZ_JBHSQJ010000039.1"/>
</dbReference>
<dbReference type="InterPro" id="IPR013149">
    <property type="entry name" value="ADH-like_C"/>
</dbReference>
<keyword evidence="5" id="KW-1185">Reference proteome</keyword>
<dbReference type="Pfam" id="PF08240">
    <property type="entry name" value="ADH_N"/>
    <property type="match status" value="1"/>
</dbReference>